<gene>
    <name evidence="1" type="ORF">GCM10022257_08720</name>
</gene>
<reference evidence="2" key="1">
    <citation type="journal article" date="2019" name="Int. J. Syst. Evol. Microbiol.">
        <title>The Global Catalogue of Microorganisms (GCM) 10K type strain sequencing project: providing services to taxonomists for standard genome sequencing and annotation.</title>
        <authorList>
            <consortium name="The Broad Institute Genomics Platform"/>
            <consortium name="The Broad Institute Genome Sequencing Center for Infectious Disease"/>
            <person name="Wu L."/>
            <person name="Ma J."/>
        </authorList>
    </citation>
    <scope>NUCLEOTIDE SEQUENCE [LARGE SCALE GENOMIC DNA]</scope>
    <source>
        <strain evidence="2">JCM 17452</strain>
    </source>
</reference>
<accession>A0ABP8E954</accession>
<protein>
    <recommendedName>
        <fullName evidence="3">PorT family protein</fullName>
    </recommendedName>
</protein>
<comment type="caution">
    <text evidence="1">The sequence shown here is derived from an EMBL/GenBank/DDBJ whole genome shotgun (WGS) entry which is preliminary data.</text>
</comment>
<sequence>MKINSLILLVAITVGFVTKSFAQPRNYDITNGIGVFGGITKFDIQTDNFVTEQGNGFLFGMSATVDLPHRWYNMSYGMQLSENYIDISGRPDIVSSQQEFIEYKMFAAQLALLGHIKLIGSYLTIDVGPMLQYNGKLELENDNQENYYINNYTNLQANDIVEISRFNFNGLIGASVGYKFFRLKAQYIHGFTNILRKLEDESLDTIDGDERFEGNQSMLVFGAMISF</sequence>
<dbReference type="RefSeq" id="WP_139001286.1">
    <property type="nucleotide sequence ID" value="NZ_BAABAV010000001.1"/>
</dbReference>
<dbReference type="Proteomes" id="UP001500027">
    <property type="component" value="Unassembled WGS sequence"/>
</dbReference>
<evidence type="ECO:0008006" key="3">
    <source>
        <dbReference type="Google" id="ProtNLM"/>
    </source>
</evidence>
<dbReference type="EMBL" id="BAABAV010000001">
    <property type="protein sequence ID" value="GAA4268771.1"/>
    <property type="molecule type" value="Genomic_DNA"/>
</dbReference>
<keyword evidence="2" id="KW-1185">Reference proteome</keyword>
<evidence type="ECO:0000313" key="1">
    <source>
        <dbReference type="EMBL" id="GAA4268771.1"/>
    </source>
</evidence>
<organism evidence="1 2">
    <name type="scientific">Hyunsoonleella aestuarii</name>
    <dbReference type="NCBI Taxonomy" id="912802"/>
    <lineage>
        <taxon>Bacteria</taxon>
        <taxon>Pseudomonadati</taxon>
        <taxon>Bacteroidota</taxon>
        <taxon>Flavobacteriia</taxon>
        <taxon>Flavobacteriales</taxon>
        <taxon>Flavobacteriaceae</taxon>
    </lineage>
</organism>
<proteinExistence type="predicted"/>
<evidence type="ECO:0000313" key="2">
    <source>
        <dbReference type="Proteomes" id="UP001500027"/>
    </source>
</evidence>
<name>A0ABP8E954_9FLAO</name>